<feature type="region of interest" description="Disordered" evidence="1">
    <location>
        <begin position="106"/>
        <end position="128"/>
    </location>
</feature>
<proteinExistence type="predicted"/>
<protein>
    <submittedName>
        <fullName evidence="2">Uncharacterized protein</fullName>
    </submittedName>
</protein>
<feature type="region of interest" description="Disordered" evidence="1">
    <location>
        <begin position="22"/>
        <end position="80"/>
    </location>
</feature>
<feature type="compositionally biased region" description="Polar residues" evidence="1">
    <location>
        <begin position="63"/>
        <end position="80"/>
    </location>
</feature>
<name>W9S759_9ROSA</name>
<keyword evidence="3" id="KW-1185">Reference proteome</keyword>
<feature type="compositionally biased region" description="Low complexity" evidence="1">
    <location>
        <begin position="28"/>
        <end position="40"/>
    </location>
</feature>
<dbReference type="Proteomes" id="UP000030645">
    <property type="component" value="Unassembled WGS sequence"/>
</dbReference>
<dbReference type="AlphaFoldDB" id="W9S759"/>
<accession>W9S759</accession>
<evidence type="ECO:0000313" key="2">
    <source>
        <dbReference type="EMBL" id="EXB93376.1"/>
    </source>
</evidence>
<sequence>MERFKITNLEFIFLFSPLENGFQKNQDTDTTLPTPTITQPSKLHDCRQRHTVTAPPPPPPQTGRRSPTTAVTDPLSQATPTSTIIAAPPMTLCEQPGPATICEVPRQSDPKLAASRRPSRSCALFRLD</sequence>
<evidence type="ECO:0000256" key="1">
    <source>
        <dbReference type="SAM" id="MobiDB-lite"/>
    </source>
</evidence>
<gene>
    <name evidence="2" type="ORF">L484_010703</name>
</gene>
<reference evidence="3" key="1">
    <citation type="submission" date="2013-01" db="EMBL/GenBank/DDBJ databases">
        <title>Draft Genome Sequence of a Mulberry Tree, Morus notabilis C.K. Schneid.</title>
        <authorList>
            <person name="He N."/>
            <person name="Zhao S."/>
        </authorList>
    </citation>
    <scope>NUCLEOTIDE SEQUENCE</scope>
</reference>
<organism evidence="2 3">
    <name type="scientific">Morus notabilis</name>
    <dbReference type="NCBI Taxonomy" id="981085"/>
    <lineage>
        <taxon>Eukaryota</taxon>
        <taxon>Viridiplantae</taxon>
        <taxon>Streptophyta</taxon>
        <taxon>Embryophyta</taxon>
        <taxon>Tracheophyta</taxon>
        <taxon>Spermatophyta</taxon>
        <taxon>Magnoliopsida</taxon>
        <taxon>eudicotyledons</taxon>
        <taxon>Gunneridae</taxon>
        <taxon>Pentapetalae</taxon>
        <taxon>rosids</taxon>
        <taxon>fabids</taxon>
        <taxon>Rosales</taxon>
        <taxon>Moraceae</taxon>
        <taxon>Moreae</taxon>
        <taxon>Morus</taxon>
    </lineage>
</organism>
<dbReference type="EMBL" id="KE345067">
    <property type="protein sequence ID" value="EXB93376.1"/>
    <property type="molecule type" value="Genomic_DNA"/>
</dbReference>
<evidence type="ECO:0000313" key="3">
    <source>
        <dbReference type="Proteomes" id="UP000030645"/>
    </source>
</evidence>